<keyword evidence="3" id="KW-1185">Reference proteome</keyword>
<dbReference type="RefSeq" id="WP_195005157.1">
    <property type="nucleotide sequence ID" value="NZ_JADLQN010000012.1"/>
</dbReference>
<feature type="region of interest" description="Disordered" evidence="1">
    <location>
        <begin position="50"/>
        <end position="77"/>
    </location>
</feature>
<accession>A0ABS0DIN5</accession>
<dbReference type="Proteomes" id="UP000707731">
    <property type="component" value="Unassembled WGS sequence"/>
</dbReference>
<feature type="compositionally biased region" description="Polar residues" evidence="1">
    <location>
        <begin position="67"/>
        <end position="77"/>
    </location>
</feature>
<reference evidence="2 3" key="1">
    <citation type="submission" date="2020-10" db="EMBL/GenBank/DDBJ databases">
        <title>Identification of Nocardia species via Next-generation sequencing and recognition of intraspecies genetic diversity.</title>
        <authorList>
            <person name="Li P."/>
            <person name="Li P."/>
            <person name="Lu B."/>
        </authorList>
    </citation>
    <scope>NUCLEOTIDE SEQUENCE [LARGE SCALE GENOMIC DNA]</scope>
    <source>
        <strain evidence="2 3">BJ06-0143</strain>
    </source>
</reference>
<comment type="caution">
    <text evidence="2">The sequence shown here is derived from an EMBL/GenBank/DDBJ whole genome shotgun (WGS) entry which is preliminary data.</text>
</comment>
<sequence length="77" mass="8553">MTVPEPDRYDPTGEAAVWNRASELVMSMRDPNLSEDWNTALEQAARALSNESRGIRQGPGGMYYRSITGSNHQPLSD</sequence>
<gene>
    <name evidence="2" type="ORF">IU449_27895</name>
</gene>
<proteinExistence type="predicted"/>
<evidence type="ECO:0000256" key="1">
    <source>
        <dbReference type="SAM" id="MobiDB-lite"/>
    </source>
</evidence>
<name>A0ABS0DIN5_9NOCA</name>
<organism evidence="2 3">
    <name type="scientific">Nocardia higoensis</name>
    <dbReference type="NCBI Taxonomy" id="228599"/>
    <lineage>
        <taxon>Bacteria</taxon>
        <taxon>Bacillati</taxon>
        <taxon>Actinomycetota</taxon>
        <taxon>Actinomycetes</taxon>
        <taxon>Mycobacteriales</taxon>
        <taxon>Nocardiaceae</taxon>
        <taxon>Nocardia</taxon>
    </lineage>
</organism>
<dbReference type="EMBL" id="JADLQN010000012">
    <property type="protein sequence ID" value="MBF6358326.1"/>
    <property type="molecule type" value="Genomic_DNA"/>
</dbReference>
<evidence type="ECO:0000313" key="3">
    <source>
        <dbReference type="Proteomes" id="UP000707731"/>
    </source>
</evidence>
<evidence type="ECO:0000313" key="2">
    <source>
        <dbReference type="EMBL" id="MBF6358326.1"/>
    </source>
</evidence>
<protein>
    <submittedName>
        <fullName evidence="2">Uncharacterized protein</fullName>
    </submittedName>
</protein>